<evidence type="ECO:0000256" key="1">
    <source>
        <dbReference type="SAM" id="MobiDB-lite"/>
    </source>
</evidence>
<reference evidence="3 4" key="1">
    <citation type="submission" date="2024-10" db="EMBL/GenBank/DDBJ databases">
        <authorList>
            <person name="Kim D."/>
        </authorList>
    </citation>
    <scope>NUCLEOTIDE SEQUENCE [LARGE SCALE GENOMIC DNA]</scope>
    <source>
        <strain evidence="3">Taebaek</strain>
    </source>
</reference>
<gene>
    <name evidence="3" type="ORF">niasHS_006925</name>
</gene>
<comment type="caution">
    <text evidence="3">The sequence shown here is derived from an EMBL/GenBank/DDBJ whole genome shotgun (WGS) entry which is preliminary data.</text>
</comment>
<name>A0ABD2JFY5_HETSC</name>
<organism evidence="3 4">
    <name type="scientific">Heterodera schachtii</name>
    <name type="common">Sugarbeet cyst nematode worm</name>
    <name type="synonym">Tylenchus schachtii</name>
    <dbReference type="NCBI Taxonomy" id="97005"/>
    <lineage>
        <taxon>Eukaryota</taxon>
        <taxon>Metazoa</taxon>
        <taxon>Ecdysozoa</taxon>
        <taxon>Nematoda</taxon>
        <taxon>Chromadorea</taxon>
        <taxon>Rhabditida</taxon>
        <taxon>Tylenchina</taxon>
        <taxon>Tylenchomorpha</taxon>
        <taxon>Tylenchoidea</taxon>
        <taxon>Heteroderidae</taxon>
        <taxon>Heteroderinae</taxon>
        <taxon>Heterodera</taxon>
    </lineage>
</organism>
<keyword evidence="4" id="KW-1185">Reference proteome</keyword>
<proteinExistence type="predicted"/>
<keyword evidence="2" id="KW-0812">Transmembrane</keyword>
<evidence type="ECO:0000256" key="2">
    <source>
        <dbReference type="SAM" id="Phobius"/>
    </source>
</evidence>
<accession>A0ABD2JFY5</accession>
<keyword evidence="2" id="KW-1133">Transmembrane helix</keyword>
<feature type="compositionally biased region" description="Polar residues" evidence="1">
    <location>
        <begin position="274"/>
        <end position="290"/>
    </location>
</feature>
<evidence type="ECO:0000313" key="3">
    <source>
        <dbReference type="EMBL" id="KAL3089541.1"/>
    </source>
</evidence>
<feature type="region of interest" description="Disordered" evidence="1">
    <location>
        <begin position="255"/>
        <end position="330"/>
    </location>
</feature>
<protein>
    <submittedName>
        <fullName evidence="3">Uncharacterized protein</fullName>
    </submittedName>
</protein>
<feature type="transmembrane region" description="Helical" evidence="2">
    <location>
        <begin position="20"/>
        <end position="38"/>
    </location>
</feature>
<sequence length="503" mass="55731">MMALQKCFSRHFFPSPSFRFPFLFVGSLCCCFGVLLSFNLNSNRLMAMATDNGFSSAFTNDPVPLMAMPHSPTEAEEFPYDFWKENKPFAHIHGDEPNRQTMRHQHFALPPYFDDTFGNFITDPPGMGLNSVVRSETTKSDEQKGVIESNEREAAEERETGPNVFVGDETFNEQKSDANGWEKDGGGLPFSFPEGQFNIFDKAKGIGKIPSYGKGIGPSFAITPPPLPLATSSWPIPPTFRQTMKQFLRFYHRPKTSSKDSKSNLSPPALIVPASSSFSTTNGPSGIKQRQMTRHGTVIDADIPLIEPTDLKDAQPIETEKKKGRGQANADDRLTISESAEKGPQQQKLVLKTDNVFSTTVPKLAVIDSFEIGTRTKTATVGPMPCGQCPQKTQNTAASRCDCEKSSAGFNCPSPKKCCCCGADQQNECPCSNCSVAEGRCCENANESDRRQSPNVWLTIRCCCCRRRSIRTERKKQMAKRKTLFPAVQSQPNRNLKLKGHCK</sequence>
<evidence type="ECO:0000313" key="4">
    <source>
        <dbReference type="Proteomes" id="UP001620645"/>
    </source>
</evidence>
<keyword evidence="2" id="KW-0472">Membrane</keyword>
<feature type="compositionally biased region" description="Basic and acidic residues" evidence="1">
    <location>
        <begin position="309"/>
        <end position="321"/>
    </location>
</feature>
<dbReference type="EMBL" id="JBICCN010000144">
    <property type="protein sequence ID" value="KAL3089541.1"/>
    <property type="molecule type" value="Genomic_DNA"/>
</dbReference>
<feature type="region of interest" description="Disordered" evidence="1">
    <location>
        <begin position="135"/>
        <end position="159"/>
    </location>
</feature>
<dbReference type="Proteomes" id="UP001620645">
    <property type="component" value="Unassembled WGS sequence"/>
</dbReference>
<dbReference type="AlphaFoldDB" id="A0ABD2JFY5"/>
<feature type="compositionally biased region" description="Basic and acidic residues" evidence="1">
    <location>
        <begin position="136"/>
        <end position="159"/>
    </location>
</feature>